<dbReference type="AlphaFoldDB" id="A0A6I3ICX2"/>
<name>A0A6I3ICX2_9MICO</name>
<dbReference type="Pfam" id="PF16655">
    <property type="entry name" value="PhoD_N"/>
    <property type="match status" value="1"/>
</dbReference>
<dbReference type="PROSITE" id="PS51318">
    <property type="entry name" value="TAT"/>
    <property type="match status" value="1"/>
</dbReference>
<protein>
    <submittedName>
        <fullName evidence="3">Alkaline phosphatase</fullName>
    </submittedName>
</protein>
<dbReference type="EMBL" id="WLVL01000027">
    <property type="protein sequence ID" value="MTB71822.1"/>
    <property type="molecule type" value="Genomic_DNA"/>
</dbReference>
<dbReference type="PANTHER" id="PTHR43606:SF1">
    <property type="entry name" value="PHOD-LIKE PHOSPHATASE METALLOPHOSPHATASE DOMAIN-CONTAINING PROTEIN"/>
    <property type="match status" value="1"/>
</dbReference>
<dbReference type="CDD" id="cd00063">
    <property type="entry name" value="FN3"/>
    <property type="match status" value="1"/>
</dbReference>
<dbReference type="RefSeq" id="WP_154593132.1">
    <property type="nucleotide sequence ID" value="NZ_WLVL01000027.1"/>
</dbReference>
<dbReference type="InterPro" id="IPR003961">
    <property type="entry name" value="FN3_dom"/>
</dbReference>
<dbReference type="InterPro" id="IPR032093">
    <property type="entry name" value="PhoD_N"/>
</dbReference>
<feature type="domain" description="PhoD-like phosphatase metallophosphatase" evidence="1">
    <location>
        <begin position="146"/>
        <end position="495"/>
    </location>
</feature>
<accession>A0A6I3ICX2</accession>
<reference evidence="3 4" key="1">
    <citation type="submission" date="2019-11" db="EMBL/GenBank/DDBJ databases">
        <title>Whole genome sequencing identifies a novel species of the genus Arsenicicoccus isolated from human blood.</title>
        <authorList>
            <person name="Jeong J.H."/>
            <person name="Kweon O.J."/>
            <person name="Kim H.R."/>
            <person name="Kim T.-H."/>
            <person name="Ha S.-M."/>
            <person name="Lee M.-K."/>
        </authorList>
    </citation>
    <scope>NUCLEOTIDE SEQUENCE [LARGE SCALE GENOMIC DNA]</scope>
    <source>
        <strain evidence="3 4">MKL-02</strain>
    </source>
</reference>
<keyword evidence="4" id="KW-1185">Reference proteome</keyword>
<proteinExistence type="predicted"/>
<dbReference type="PANTHER" id="PTHR43606">
    <property type="entry name" value="PHOSPHATASE, PUTATIVE (AFU_ORTHOLOGUE AFUA_6G08710)-RELATED"/>
    <property type="match status" value="1"/>
</dbReference>
<dbReference type="InterPro" id="IPR052900">
    <property type="entry name" value="Phospholipid_Metab_Enz"/>
</dbReference>
<evidence type="ECO:0000259" key="1">
    <source>
        <dbReference type="Pfam" id="PF09423"/>
    </source>
</evidence>
<evidence type="ECO:0000259" key="2">
    <source>
        <dbReference type="Pfam" id="PF16655"/>
    </source>
</evidence>
<comment type="caution">
    <text evidence="3">The sequence shown here is derived from an EMBL/GenBank/DDBJ whole genome shotgun (WGS) entry which is preliminary data.</text>
</comment>
<sequence>MANVSRRSLLTGALGGAGLVALGQSTSVAAGATPSLVRGRSTLPSGVQAGDVTSRSAVVWSRSDRPGRMVVRLTSGGRRGSWRELAGPWATPRSDLTAKLELKGLAPGRDYEYRVQFEDLDGHRGEVGVGHLSTAAVHDAPTSFVWTGDTAGQGWGINPDLGGMVAYRAMHELRPDFLIHSGDNIYADGPIQERVVEADGQVWRNVVTPQVAKVAESLDEFRGRYRYNLMDRNLRSMYADVPVISQWDDHETTNNWYPGEVLTDPRYTQERRVDVLATRARQAFFEFMPIADRHGRGVHDLGQAPRVYRKVERGAHLDVFSLDMRTYRGANTPSLEKQRTAFLGTEQVDWLLRELSRSRATWKVVAADMPIGIIVPDGTDIEAIANRDPGAPLGRELEIAYLLSEIKRRRITGVVWFTADVHYCAAHYYDPAKAAFSDFDGFHEFVAGPISAGGFGPNQMDATFGPQVLFQGLPRYANQSPRDQKAMFFGYTEVDRAGTMTVSLRNGLGEILYTKELAPQGR</sequence>
<dbReference type="InterPro" id="IPR006311">
    <property type="entry name" value="TAT_signal"/>
</dbReference>
<dbReference type="SUPFAM" id="SSF56300">
    <property type="entry name" value="Metallo-dependent phosphatases"/>
    <property type="match status" value="1"/>
</dbReference>
<dbReference type="Gene3D" id="3.60.21.70">
    <property type="entry name" value="PhoD-like phosphatase"/>
    <property type="match status" value="1"/>
</dbReference>
<dbReference type="InterPro" id="IPR018946">
    <property type="entry name" value="PhoD-like_MPP"/>
</dbReference>
<dbReference type="Proteomes" id="UP000431092">
    <property type="component" value="Unassembled WGS sequence"/>
</dbReference>
<evidence type="ECO:0000313" key="4">
    <source>
        <dbReference type="Proteomes" id="UP000431092"/>
    </source>
</evidence>
<dbReference type="InterPro" id="IPR038607">
    <property type="entry name" value="PhoD-like_sf"/>
</dbReference>
<dbReference type="InterPro" id="IPR029052">
    <property type="entry name" value="Metallo-depent_PP-like"/>
</dbReference>
<organism evidence="3 4">
    <name type="scientific">Arsenicicoccus cauae</name>
    <dbReference type="NCBI Taxonomy" id="2663847"/>
    <lineage>
        <taxon>Bacteria</taxon>
        <taxon>Bacillati</taxon>
        <taxon>Actinomycetota</taxon>
        <taxon>Actinomycetes</taxon>
        <taxon>Micrococcales</taxon>
        <taxon>Intrasporangiaceae</taxon>
        <taxon>Arsenicicoccus</taxon>
    </lineage>
</organism>
<dbReference type="Pfam" id="PF09423">
    <property type="entry name" value="PhoD"/>
    <property type="match status" value="1"/>
</dbReference>
<evidence type="ECO:0000313" key="3">
    <source>
        <dbReference type="EMBL" id="MTB71822.1"/>
    </source>
</evidence>
<feature type="domain" description="Phospholipase D N-terminal" evidence="2">
    <location>
        <begin position="46"/>
        <end position="121"/>
    </location>
</feature>
<dbReference type="Gene3D" id="2.60.40.380">
    <property type="entry name" value="Purple acid phosphatase-like, N-terminal"/>
    <property type="match status" value="1"/>
</dbReference>
<gene>
    <name evidence="3" type="ORF">GGG17_07545</name>
</gene>